<name>A0ABQ2PS92_9NEIS</name>
<gene>
    <name evidence="1" type="ORF">GCM10010971_41410</name>
</gene>
<dbReference type="EMBL" id="BMLY01000013">
    <property type="protein sequence ID" value="GGP28322.1"/>
    <property type="molecule type" value="Genomic_DNA"/>
</dbReference>
<organism evidence="1 2">
    <name type="scientific">Silvimonas amylolytica</name>
    <dbReference type="NCBI Taxonomy" id="449663"/>
    <lineage>
        <taxon>Bacteria</taxon>
        <taxon>Pseudomonadati</taxon>
        <taxon>Pseudomonadota</taxon>
        <taxon>Betaproteobacteria</taxon>
        <taxon>Neisseriales</taxon>
        <taxon>Chitinibacteraceae</taxon>
        <taxon>Silvimonas</taxon>
    </lineage>
</organism>
<keyword evidence="2" id="KW-1185">Reference proteome</keyword>
<evidence type="ECO:0000313" key="2">
    <source>
        <dbReference type="Proteomes" id="UP000621859"/>
    </source>
</evidence>
<reference evidence="2" key="1">
    <citation type="journal article" date="2019" name="Int. J. Syst. Evol. Microbiol.">
        <title>The Global Catalogue of Microorganisms (GCM) 10K type strain sequencing project: providing services to taxonomists for standard genome sequencing and annotation.</title>
        <authorList>
            <consortium name="The Broad Institute Genomics Platform"/>
            <consortium name="The Broad Institute Genome Sequencing Center for Infectious Disease"/>
            <person name="Wu L."/>
            <person name="Ma J."/>
        </authorList>
    </citation>
    <scope>NUCLEOTIDE SEQUENCE [LARGE SCALE GENOMIC DNA]</scope>
    <source>
        <strain evidence="2">CGMCC 1.8860</strain>
    </source>
</reference>
<dbReference type="Proteomes" id="UP000621859">
    <property type="component" value="Unassembled WGS sequence"/>
</dbReference>
<sequence>MAPNEEKPTGTDALFATAYAKYINEEDIDGALELCKEILRDTPSHLPARMLVGAHLADSNDRDRSLLGREHFMNAVKLASALDIKKSWPEENPFSQIGIWESDNGRKDYSALLFLLDFLATKSMSSRNFCLEYISLMYGQDLAQEFSTIMDKAVDVAAS</sequence>
<dbReference type="RefSeq" id="WP_188698774.1">
    <property type="nucleotide sequence ID" value="NZ_BMLY01000013.1"/>
</dbReference>
<proteinExistence type="predicted"/>
<evidence type="ECO:0000313" key="1">
    <source>
        <dbReference type="EMBL" id="GGP28322.1"/>
    </source>
</evidence>
<comment type="caution">
    <text evidence="1">The sequence shown here is derived from an EMBL/GenBank/DDBJ whole genome shotgun (WGS) entry which is preliminary data.</text>
</comment>
<accession>A0ABQ2PS92</accession>
<protein>
    <submittedName>
        <fullName evidence="1">Uncharacterized protein</fullName>
    </submittedName>
</protein>